<reference evidence="2 3" key="1">
    <citation type="submission" date="2016-11" db="EMBL/GenBank/DDBJ databases">
        <title>The macronuclear genome of Stentor coeruleus: a giant cell with tiny introns.</title>
        <authorList>
            <person name="Slabodnick M."/>
            <person name="Ruby J.G."/>
            <person name="Reiff S.B."/>
            <person name="Swart E.C."/>
            <person name="Gosai S."/>
            <person name="Prabakaran S."/>
            <person name="Witkowska E."/>
            <person name="Larue G.E."/>
            <person name="Fisher S."/>
            <person name="Freeman R.M."/>
            <person name="Gunawardena J."/>
            <person name="Chu W."/>
            <person name="Stover N.A."/>
            <person name="Gregory B.D."/>
            <person name="Nowacki M."/>
            <person name="Derisi J."/>
            <person name="Roy S.W."/>
            <person name="Marshall W.F."/>
            <person name="Sood P."/>
        </authorList>
    </citation>
    <scope>NUCLEOTIDE SEQUENCE [LARGE SCALE GENOMIC DNA]</scope>
    <source>
        <strain evidence="2">WM001</strain>
    </source>
</reference>
<organism evidence="2 3">
    <name type="scientific">Stentor coeruleus</name>
    <dbReference type="NCBI Taxonomy" id="5963"/>
    <lineage>
        <taxon>Eukaryota</taxon>
        <taxon>Sar</taxon>
        <taxon>Alveolata</taxon>
        <taxon>Ciliophora</taxon>
        <taxon>Postciliodesmatophora</taxon>
        <taxon>Heterotrichea</taxon>
        <taxon>Heterotrichida</taxon>
        <taxon>Stentoridae</taxon>
        <taxon>Stentor</taxon>
    </lineage>
</organism>
<dbReference type="AlphaFoldDB" id="A0A1R2C8L4"/>
<dbReference type="EMBL" id="MPUH01000240">
    <property type="protein sequence ID" value="OMJ85336.1"/>
    <property type="molecule type" value="Genomic_DNA"/>
</dbReference>
<name>A0A1R2C8L4_9CILI</name>
<feature type="domain" description="RING-type" evidence="1">
    <location>
        <begin position="176"/>
        <end position="217"/>
    </location>
</feature>
<evidence type="ECO:0000313" key="2">
    <source>
        <dbReference type="EMBL" id="OMJ85336.1"/>
    </source>
</evidence>
<accession>A0A1R2C8L4</accession>
<sequence>MKNCKCSICKNYTINLASKDYAKNDCAMHLQCKKCITMNFDFKKNYDQCPKCFEFMFLNFSDKSKPLCSICKAKPAKKKKLTLKRLCKNHLVCSGCIRIKDYRTEINCKFCKEVMSMICMQCIKPNHSLYPNQSHLIHNYCKGCLPSIKNNQVDIACDLCKIEYSQDILQKSVDRCSYCSKQNVEMFEICSNHIICFNCFNIYSANLNPNSVSCKECINKILEMNYNIKIDKKSLARDVQLESEVEKSKHIDQKNVKVSNIPIIKENLQSDFCYEGNNKIQQDSLTDRKMPKKIGKNSINEDKTFTLKKHTYSEVDGIKTNEYTNKKSNPGDYNPALNHSKSGINISNYYDCYPATDYYGSSNPNFKNLNYQNAPQYPQNTPNLINTQFKEYQVPDLNPYNIPYNLSKNSASNVYQSYSTPSSNFNQSYSTPSSNFNQIISSNPLVTPNPRSENISFYGAYESQDRNPVYACNPNIISNQSNPSNTDLYNPCIQNLQDYNTHNFENNYGNPLNAYNYPNSTSTSHSTSNALINSRTKMCEIHMSNYYYFESCSHYQCYYCIASNFKKKFNKFLTYLSTRNIDKLNNQRKGLLGCPIKLCSNKCCIPYDYVKHEALEICNSKNYPQILSEHYQLYFEGIRAIFFNCPKCSYPSGYYFEKKCLYCD</sequence>
<dbReference type="Proteomes" id="UP000187209">
    <property type="component" value="Unassembled WGS sequence"/>
</dbReference>
<feature type="domain" description="RING-type" evidence="1">
    <location>
        <begin position="6"/>
        <end position="52"/>
    </location>
</feature>
<gene>
    <name evidence="2" type="ORF">SteCoe_13369</name>
</gene>
<dbReference type="SMART" id="SM00184">
    <property type="entry name" value="RING"/>
    <property type="match status" value="4"/>
</dbReference>
<comment type="caution">
    <text evidence="2">The sequence shown here is derived from an EMBL/GenBank/DDBJ whole genome shotgun (WGS) entry which is preliminary data.</text>
</comment>
<proteinExistence type="predicted"/>
<evidence type="ECO:0000313" key="3">
    <source>
        <dbReference type="Proteomes" id="UP000187209"/>
    </source>
</evidence>
<feature type="domain" description="RING-type" evidence="1">
    <location>
        <begin position="68"/>
        <end position="111"/>
    </location>
</feature>
<keyword evidence="3" id="KW-1185">Reference proteome</keyword>
<evidence type="ECO:0000259" key="1">
    <source>
        <dbReference type="SMART" id="SM00184"/>
    </source>
</evidence>
<protein>
    <recommendedName>
        <fullName evidence="1">RING-type domain-containing protein</fullName>
    </recommendedName>
</protein>
<feature type="domain" description="RING-type" evidence="1">
    <location>
        <begin position="539"/>
        <end position="597"/>
    </location>
</feature>
<dbReference type="InterPro" id="IPR001841">
    <property type="entry name" value="Znf_RING"/>
</dbReference>